<dbReference type="RefSeq" id="WP_269966264.1">
    <property type="nucleotide sequence ID" value="NZ_JAKMUS010000022.1"/>
</dbReference>
<keyword evidence="1" id="KW-0812">Transmembrane</keyword>
<comment type="caution">
    <text evidence="2">The sequence shown here is derived from an EMBL/GenBank/DDBJ whole genome shotgun (WGS) entry which is preliminary data.</text>
</comment>
<proteinExistence type="predicted"/>
<organism evidence="2 3">
    <name type="scientific">Corynebacterium meitnerae</name>
    <dbReference type="NCBI Taxonomy" id="2913498"/>
    <lineage>
        <taxon>Bacteria</taxon>
        <taxon>Bacillati</taxon>
        <taxon>Actinomycetota</taxon>
        <taxon>Actinomycetes</taxon>
        <taxon>Mycobacteriales</taxon>
        <taxon>Corynebacteriaceae</taxon>
        <taxon>Corynebacterium</taxon>
    </lineage>
</organism>
<evidence type="ECO:0000313" key="2">
    <source>
        <dbReference type="EMBL" id="MCZ9294847.1"/>
    </source>
</evidence>
<name>A0A9X3RL69_9CORY</name>
<evidence type="ECO:0000256" key="1">
    <source>
        <dbReference type="SAM" id="Phobius"/>
    </source>
</evidence>
<reference evidence="2" key="1">
    <citation type="submission" date="2022-02" db="EMBL/GenBank/DDBJ databases">
        <title>Corynebacterium sp. from urogenital microbiome.</title>
        <authorList>
            <person name="Cappelli E.A."/>
            <person name="Ribeiro T.G."/>
            <person name="Peixe L."/>
        </authorList>
    </citation>
    <scope>NUCLEOTIDE SEQUENCE</scope>
    <source>
        <strain evidence="2">C8Ua_172</strain>
    </source>
</reference>
<evidence type="ECO:0000313" key="3">
    <source>
        <dbReference type="Proteomes" id="UP001146468"/>
    </source>
</evidence>
<sequence>MRSATHRLNPRVRVLAHLTGERGSVTIEAALSLAVLVTVAAAIVAGISTMAAYVSAVDVAGAAARSHAIGVDYTPPRPNIEVTVSEQADMVTVTARVPAAVRTMHATAIYPVEVR</sequence>
<dbReference type="Proteomes" id="UP001146468">
    <property type="component" value="Unassembled WGS sequence"/>
</dbReference>
<gene>
    <name evidence="2" type="ORF">L8U60_10160</name>
</gene>
<dbReference type="AlphaFoldDB" id="A0A9X3RL69"/>
<keyword evidence="3" id="KW-1185">Reference proteome</keyword>
<keyword evidence="1" id="KW-1133">Transmembrane helix</keyword>
<keyword evidence="1" id="KW-0472">Membrane</keyword>
<accession>A0A9X3RL69</accession>
<dbReference type="EMBL" id="JAKMUS010000022">
    <property type="protein sequence ID" value="MCZ9294847.1"/>
    <property type="molecule type" value="Genomic_DNA"/>
</dbReference>
<protein>
    <submittedName>
        <fullName evidence="2">Uncharacterized protein</fullName>
    </submittedName>
</protein>
<feature type="transmembrane region" description="Helical" evidence="1">
    <location>
        <begin position="29"/>
        <end position="56"/>
    </location>
</feature>